<dbReference type="AlphaFoldDB" id="A0A6B0RWR9"/>
<organism evidence="2 3">
    <name type="scientific">Bos mutus</name>
    <name type="common">wild yak</name>
    <dbReference type="NCBI Taxonomy" id="72004"/>
    <lineage>
        <taxon>Eukaryota</taxon>
        <taxon>Metazoa</taxon>
        <taxon>Chordata</taxon>
        <taxon>Craniata</taxon>
        <taxon>Vertebrata</taxon>
        <taxon>Euteleostomi</taxon>
        <taxon>Mammalia</taxon>
        <taxon>Eutheria</taxon>
        <taxon>Laurasiatheria</taxon>
        <taxon>Artiodactyla</taxon>
        <taxon>Ruminantia</taxon>
        <taxon>Pecora</taxon>
        <taxon>Bovidae</taxon>
        <taxon>Bovinae</taxon>
        <taxon>Bos</taxon>
    </lineage>
</organism>
<proteinExistence type="predicted"/>
<evidence type="ECO:0000256" key="1">
    <source>
        <dbReference type="SAM" id="MobiDB-lite"/>
    </source>
</evidence>
<comment type="caution">
    <text evidence="2">The sequence shown here is derived from an EMBL/GenBank/DDBJ whole genome shotgun (WGS) entry which is preliminary data.</text>
</comment>
<sequence length="128" mass="13222">MLRPGPLPCWTAGPRTLRPGPLPCWTAGPCTLRPGGPLSTTPPGSRHLWDLASSGAREGQGAFFGQRDPQGGSAFRGLGCPCQPELDSALPTGAGRSSGKTSSHTADSPVVNCRSRVGLWAGEPEGYL</sequence>
<gene>
    <name evidence="2" type="ORF">E5288_WYG022282</name>
</gene>
<evidence type="ECO:0000313" key="3">
    <source>
        <dbReference type="Proteomes" id="UP000322234"/>
    </source>
</evidence>
<reference evidence="2" key="1">
    <citation type="submission" date="2019-10" db="EMBL/GenBank/DDBJ databases">
        <title>The sequence and de novo assembly of the wild yak genome.</title>
        <authorList>
            <person name="Liu Y."/>
        </authorList>
    </citation>
    <scope>NUCLEOTIDE SEQUENCE [LARGE SCALE GENOMIC DNA]</scope>
    <source>
        <strain evidence="2">WY2019</strain>
    </source>
</reference>
<keyword evidence="3" id="KW-1185">Reference proteome</keyword>
<accession>A0A6B0RWR9</accession>
<protein>
    <submittedName>
        <fullName evidence="2">Uncharacterized protein</fullName>
    </submittedName>
</protein>
<name>A0A6B0RWR9_9CETA</name>
<dbReference type="Proteomes" id="UP000322234">
    <property type="component" value="Unassembled WGS sequence"/>
</dbReference>
<feature type="region of interest" description="Disordered" evidence="1">
    <location>
        <begin position="86"/>
        <end position="109"/>
    </location>
</feature>
<dbReference type="EMBL" id="VBQZ03000096">
    <property type="protein sequence ID" value="MXQ93631.1"/>
    <property type="molecule type" value="Genomic_DNA"/>
</dbReference>
<evidence type="ECO:0000313" key="2">
    <source>
        <dbReference type="EMBL" id="MXQ93631.1"/>
    </source>
</evidence>